<dbReference type="Gene3D" id="3.40.720.10">
    <property type="entry name" value="Alkaline Phosphatase, subunit A"/>
    <property type="match status" value="1"/>
</dbReference>
<proteinExistence type="predicted"/>
<dbReference type="EMBL" id="UINC01000522">
    <property type="protein sequence ID" value="SUZ56775.1"/>
    <property type="molecule type" value="Genomic_DNA"/>
</dbReference>
<dbReference type="InterPro" id="IPR017850">
    <property type="entry name" value="Alkaline_phosphatase_core_sf"/>
</dbReference>
<dbReference type="Pfam" id="PF01676">
    <property type="entry name" value="Metalloenzyme"/>
    <property type="match status" value="1"/>
</dbReference>
<dbReference type="AlphaFoldDB" id="A0A381NQC1"/>
<gene>
    <name evidence="2" type="ORF">METZ01_LOCUS9629</name>
</gene>
<protein>
    <recommendedName>
        <fullName evidence="1">Metalloenzyme domain-containing protein</fullName>
    </recommendedName>
</protein>
<evidence type="ECO:0000259" key="1">
    <source>
        <dbReference type="Pfam" id="PF01676"/>
    </source>
</evidence>
<organism evidence="2">
    <name type="scientific">marine metagenome</name>
    <dbReference type="NCBI Taxonomy" id="408172"/>
    <lineage>
        <taxon>unclassified sequences</taxon>
        <taxon>metagenomes</taxon>
        <taxon>ecological metagenomes</taxon>
    </lineage>
</organism>
<feature type="domain" description="Metalloenzyme" evidence="1">
    <location>
        <begin position="218"/>
        <end position="291"/>
    </location>
</feature>
<reference evidence="2" key="1">
    <citation type="submission" date="2018-05" db="EMBL/GenBank/DDBJ databases">
        <authorList>
            <person name="Lanie J.A."/>
            <person name="Ng W.-L."/>
            <person name="Kazmierczak K.M."/>
            <person name="Andrzejewski T.M."/>
            <person name="Davidsen T.M."/>
            <person name="Wayne K.J."/>
            <person name="Tettelin H."/>
            <person name="Glass J.I."/>
            <person name="Rusch D."/>
            <person name="Podicherti R."/>
            <person name="Tsui H.-C.T."/>
            <person name="Winkler M.E."/>
        </authorList>
    </citation>
    <scope>NUCLEOTIDE SEQUENCE</scope>
</reference>
<dbReference type="GO" id="GO:0046872">
    <property type="term" value="F:metal ion binding"/>
    <property type="evidence" value="ECO:0007669"/>
    <property type="project" value="InterPro"/>
</dbReference>
<evidence type="ECO:0000313" key="2">
    <source>
        <dbReference type="EMBL" id="SUZ56775.1"/>
    </source>
</evidence>
<dbReference type="GO" id="GO:0003824">
    <property type="term" value="F:catalytic activity"/>
    <property type="evidence" value="ECO:0007669"/>
    <property type="project" value="InterPro"/>
</dbReference>
<dbReference type="InterPro" id="IPR006124">
    <property type="entry name" value="Metalloenzyme"/>
</dbReference>
<accession>A0A381NQC1</accession>
<name>A0A381NQC1_9ZZZZ</name>
<sequence length="359" mass="41595">MNLRIIFVLIIFYQLIWPRNNKTDNVFLITLDGVRWEDVFSGADRDLYQNKDYVKDFAGAKEYWADDYKVRREKLMPFIWKTIAKEGQLYGNVEKGSVMELKNPHWFSYPGYSEILVGYVDPTRNSNASANNPNVTVLEFIHNQPGFKNRVAAFCSWDVFDYIINEERAGFLVNSGQEEFHGLKGDRQAELINELMFKIPVPWASVRFDAFTFHHSFNYLKAKKPRLLYLAFDTTDEYAHDGEYDQYLYSMNRLDGYLKSIWDWAQSNSAYRNKTTMIITTDHGRGDKIIEQWRSHGSSIKGSKNVWLAIIGPDTPSTGEIENSGPVYSNQIAMTIARLLDVDYKSENEIGTEIKSVIK</sequence>
<dbReference type="SUPFAM" id="SSF53649">
    <property type="entry name" value="Alkaline phosphatase-like"/>
    <property type="match status" value="1"/>
</dbReference>